<feature type="transmembrane region" description="Helical" evidence="1">
    <location>
        <begin position="250"/>
        <end position="277"/>
    </location>
</feature>
<feature type="transmembrane region" description="Helical" evidence="1">
    <location>
        <begin position="15"/>
        <end position="36"/>
    </location>
</feature>
<feature type="transmembrane region" description="Helical" evidence="1">
    <location>
        <begin position="93"/>
        <end position="120"/>
    </location>
</feature>
<evidence type="ECO:0000256" key="1">
    <source>
        <dbReference type="SAM" id="Phobius"/>
    </source>
</evidence>
<dbReference type="Proteomes" id="UP001265746">
    <property type="component" value="Unassembled WGS sequence"/>
</dbReference>
<comment type="caution">
    <text evidence="2">The sequence shown here is derived from an EMBL/GenBank/DDBJ whole genome shotgun (WGS) entry which is preliminary data.</text>
</comment>
<protein>
    <submittedName>
        <fullName evidence="2">Uncharacterized protein</fullName>
    </submittedName>
</protein>
<dbReference type="AlphaFoldDB" id="A0AAD9SUF5"/>
<organism evidence="2 3">
    <name type="scientific">Phomopsis amygdali</name>
    <name type="common">Fusicoccum amygdali</name>
    <dbReference type="NCBI Taxonomy" id="1214568"/>
    <lineage>
        <taxon>Eukaryota</taxon>
        <taxon>Fungi</taxon>
        <taxon>Dikarya</taxon>
        <taxon>Ascomycota</taxon>
        <taxon>Pezizomycotina</taxon>
        <taxon>Sordariomycetes</taxon>
        <taxon>Sordariomycetidae</taxon>
        <taxon>Diaporthales</taxon>
        <taxon>Diaporthaceae</taxon>
        <taxon>Diaporthe</taxon>
    </lineage>
</organism>
<sequence>MSGQRSDDVLRGVNLAFFAIAMLPIAFMTFISFYRVPRGKDPARIAFTYLKVMLPLAFFSLLMYTISGALMLIDFDSTDVDWYVFFRVSFHMNLLGGLFSRVVDLLLVMILVEVGNGFLFCHTESRTILQRVVRYAAIVSCAILAVVAFVGFGIMNALVALSSSPDEKLWKAYEKLYASSSILLFIWAGILVGFSAHVYNEFKRNSVLRNSSMLFLYAAILNLFTRLYSLVYVSVFLLAGVRIYAPSKTYTAILIAGPILTAWVHAAIVAFLVTIAVRKHNGLWSTVQPWLGTEEESYPVLAADPSFTDVDEQLPEESSSAVPD</sequence>
<keyword evidence="1" id="KW-0472">Membrane</keyword>
<feature type="transmembrane region" description="Helical" evidence="1">
    <location>
        <begin position="48"/>
        <end position="73"/>
    </location>
</feature>
<feature type="transmembrane region" description="Helical" evidence="1">
    <location>
        <begin position="132"/>
        <end position="161"/>
    </location>
</feature>
<keyword evidence="1" id="KW-1133">Transmembrane helix</keyword>
<dbReference type="EMBL" id="JAUJFL010000001">
    <property type="protein sequence ID" value="KAK2615959.1"/>
    <property type="molecule type" value="Genomic_DNA"/>
</dbReference>
<accession>A0AAD9SUF5</accession>
<keyword evidence="3" id="KW-1185">Reference proteome</keyword>
<keyword evidence="1" id="KW-0812">Transmembrane</keyword>
<reference evidence="2" key="1">
    <citation type="submission" date="2023-06" db="EMBL/GenBank/DDBJ databases">
        <authorList>
            <person name="Noh H."/>
        </authorList>
    </citation>
    <scope>NUCLEOTIDE SEQUENCE</scope>
    <source>
        <strain evidence="2">DUCC20226</strain>
    </source>
</reference>
<evidence type="ECO:0000313" key="2">
    <source>
        <dbReference type="EMBL" id="KAK2615959.1"/>
    </source>
</evidence>
<gene>
    <name evidence="2" type="ORF">N8I77_002680</name>
</gene>
<evidence type="ECO:0000313" key="3">
    <source>
        <dbReference type="Proteomes" id="UP001265746"/>
    </source>
</evidence>
<feature type="transmembrane region" description="Helical" evidence="1">
    <location>
        <begin position="214"/>
        <end position="238"/>
    </location>
</feature>
<feature type="transmembrane region" description="Helical" evidence="1">
    <location>
        <begin position="181"/>
        <end position="202"/>
    </location>
</feature>
<proteinExistence type="predicted"/>
<name>A0AAD9SUF5_PHOAM</name>